<dbReference type="EMBL" id="PXYT01000031">
    <property type="protein sequence ID" value="PSR26896.1"/>
    <property type="molecule type" value="Genomic_DNA"/>
</dbReference>
<keyword evidence="3 9" id="KW-0540">Nuclease</keyword>
<reference evidence="10 11" key="1">
    <citation type="journal article" date="2014" name="BMC Genomics">
        <title>Comparison of environmental and isolate Sulfobacillus genomes reveals diverse carbon, sulfur, nitrogen, and hydrogen metabolisms.</title>
        <authorList>
            <person name="Justice N.B."/>
            <person name="Norman A."/>
            <person name="Brown C.T."/>
            <person name="Singh A."/>
            <person name="Thomas B.C."/>
            <person name="Banfield J.F."/>
        </authorList>
    </citation>
    <scope>NUCLEOTIDE SEQUENCE [LARGE SCALE GENOMIC DNA]</scope>
    <source>
        <strain evidence="10">AMDSBA1</strain>
    </source>
</reference>
<dbReference type="InterPro" id="IPR019199">
    <property type="entry name" value="Virulence_VapD/CRISPR_Cas2"/>
</dbReference>
<evidence type="ECO:0000256" key="5">
    <source>
        <dbReference type="ARBA" id="ARBA00022759"/>
    </source>
</evidence>
<comment type="caution">
    <text evidence="10">The sequence shown here is derived from an EMBL/GenBank/DDBJ whole genome shotgun (WGS) entry which is preliminary data.</text>
</comment>
<dbReference type="Gene3D" id="3.30.70.240">
    <property type="match status" value="1"/>
</dbReference>
<accession>A0A2T2WXF7</accession>
<dbReference type="GO" id="GO:0016787">
    <property type="term" value="F:hydrolase activity"/>
    <property type="evidence" value="ECO:0007669"/>
    <property type="project" value="UniProtKB-KW"/>
</dbReference>
<dbReference type="GO" id="GO:0051607">
    <property type="term" value="P:defense response to virus"/>
    <property type="evidence" value="ECO:0007669"/>
    <property type="project" value="UniProtKB-UniRule"/>
</dbReference>
<dbReference type="GO" id="GO:0043571">
    <property type="term" value="P:maintenance of CRISPR repeat elements"/>
    <property type="evidence" value="ECO:0007669"/>
    <property type="project" value="UniProtKB-UniRule"/>
</dbReference>
<dbReference type="InterPro" id="IPR021127">
    <property type="entry name" value="CRISPR_associated_Cas2"/>
</dbReference>
<comment type="function">
    <text evidence="9">CRISPR (clustered regularly interspaced short palindromic repeat), is an adaptive immune system that provides protection against mobile genetic elements (viruses, transposable elements and conjugative plasmids). CRISPR clusters contain sequences complementary to antecedent mobile elements and target invading nucleic acids. CRISPR clusters are transcribed and processed into CRISPR RNA (crRNA). Functions as a ssRNA-specific endoribonuclease. Involved in the integration of spacer DNA into the CRISPR cassette.</text>
</comment>
<evidence type="ECO:0000256" key="8">
    <source>
        <dbReference type="ARBA" id="ARBA00023118"/>
    </source>
</evidence>
<evidence type="ECO:0000256" key="1">
    <source>
        <dbReference type="ARBA" id="ARBA00001946"/>
    </source>
</evidence>
<comment type="cofactor">
    <cofactor evidence="1 9">
        <name>Mg(2+)</name>
        <dbReference type="ChEBI" id="CHEBI:18420"/>
    </cofactor>
</comment>
<sequence length="87" mass="10111">MFVITVYDAGVKRDPKILKICRKYLNWIQNSVFEGELTEGKLKKMQRELGTVINSKEDYIVIYVFASQRYSSRITMGKPKVSEGFIL</sequence>
<dbReference type="SUPFAM" id="SSF143430">
    <property type="entry name" value="TTP0101/SSO1404-like"/>
    <property type="match status" value="1"/>
</dbReference>
<keyword evidence="4 9" id="KW-0479">Metal-binding</keyword>
<dbReference type="AlphaFoldDB" id="A0A2T2WXF7"/>
<organism evidence="10 11">
    <name type="scientific">Sulfobacillus benefaciens</name>
    <dbReference type="NCBI Taxonomy" id="453960"/>
    <lineage>
        <taxon>Bacteria</taxon>
        <taxon>Bacillati</taxon>
        <taxon>Bacillota</taxon>
        <taxon>Clostridia</taxon>
        <taxon>Eubacteriales</taxon>
        <taxon>Clostridiales Family XVII. Incertae Sedis</taxon>
        <taxon>Sulfobacillus</taxon>
    </lineage>
</organism>
<feature type="binding site" evidence="9">
    <location>
        <position position="8"/>
    </location>
    <ligand>
        <name>Mg(2+)</name>
        <dbReference type="ChEBI" id="CHEBI:18420"/>
        <note>catalytic</note>
    </ligand>
</feature>
<dbReference type="GO" id="GO:0046872">
    <property type="term" value="F:metal ion binding"/>
    <property type="evidence" value="ECO:0007669"/>
    <property type="project" value="UniProtKB-UniRule"/>
</dbReference>
<dbReference type="EC" id="3.1.-.-" evidence="9"/>
<evidence type="ECO:0000256" key="6">
    <source>
        <dbReference type="ARBA" id="ARBA00022801"/>
    </source>
</evidence>
<dbReference type="Pfam" id="PF09827">
    <property type="entry name" value="CRISPR_Cas2"/>
    <property type="match status" value="1"/>
</dbReference>
<dbReference type="HAMAP" id="MF_01471">
    <property type="entry name" value="Cas2"/>
    <property type="match status" value="1"/>
</dbReference>
<keyword evidence="8 9" id="KW-0051">Antiviral defense</keyword>
<dbReference type="Proteomes" id="UP000242699">
    <property type="component" value="Unassembled WGS sequence"/>
</dbReference>
<keyword evidence="7 9" id="KW-0460">Magnesium</keyword>
<dbReference type="PANTHER" id="PTHR34405">
    <property type="entry name" value="CRISPR-ASSOCIATED ENDORIBONUCLEASE CAS2"/>
    <property type="match status" value="1"/>
</dbReference>
<evidence type="ECO:0000313" key="11">
    <source>
        <dbReference type="Proteomes" id="UP000242699"/>
    </source>
</evidence>
<name>A0A2T2WXF7_9FIRM</name>
<evidence type="ECO:0000313" key="10">
    <source>
        <dbReference type="EMBL" id="PSR26896.1"/>
    </source>
</evidence>
<dbReference type="GO" id="GO:0004521">
    <property type="term" value="F:RNA endonuclease activity"/>
    <property type="evidence" value="ECO:0007669"/>
    <property type="project" value="InterPro"/>
</dbReference>
<dbReference type="NCBIfam" id="TIGR01573">
    <property type="entry name" value="cas2"/>
    <property type="match status" value="1"/>
</dbReference>
<keyword evidence="6 9" id="KW-0378">Hydrolase</keyword>
<evidence type="ECO:0000256" key="7">
    <source>
        <dbReference type="ARBA" id="ARBA00022842"/>
    </source>
</evidence>
<proteinExistence type="inferred from homology"/>
<gene>
    <name evidence="9 10" type="primary">cas2</name>
    <name evidence="10" type="ORF">C7B43_12725</name>
</gene>
<evidence type="ECO:0000256" key="2">
    <source>
        <dbReference type="ARBA" id="ARBA00009959"/>
    </source>
</evidence>
<protein>
    <recommendedName>
        <fullName evidence="9">CRISPR-associated endoribonuclease Cas2</fullName>
        <ecNumber evidence="9">3.1.-.-</ecNumber>
    </recommendedName>
</protein>
<dbReference type="CDD" id="cd09725">
    <property type="entry name" value="Cas2_I_II_III"/>
    <property type="match status" value="1"/>
</dbReference>
<keyword evidence="5 9" id="KW-0255">Endonuclease</keyword>
<evidence type="ECO:0000256" key="9">
    <source>
        <dbReference type="HAMAP-Rule" id="MF_01471"/>
    </source>
</evidence>
<evidence type="ECO:0000256" key="3">
    <source>
        <dbReference type="ARBA" id="ARBA00022722"/>
    </source>
</evidence>
<comment type="subunit">
    <text evidence="9">Homodimer, forms a heterotetramer with a Cas1 homodimer.</text>
</comment>
<evidence type="ECO:0000256" key="4">
    <source>
        <dbReference type="ARBA" id="ARBA00022723"/>
    </source>
</evidence>
<comment type="similarity">
    <text evidence="2 9">Belongs to the CRISPR-associated endoribonuclease Cas2 protein family.</text>
</comment>